<feature type="region of interest" description="Disordered" evidence="5">
    <location>
        <begin position="48"/>
        <end position="86"/>
    </location>
</feature>
<dbReference type="InterPro" id="IPR009000">
    <property type="entry name" value="Transl_B-barrel_sf"/>
</dbReference>
<dbReference type="InterPro" id="IPR019927">
    <property type="entry name" value="Ribosomal_uL3_bac/org-type"/>
</dbReference>
<evidence type="ECO:0000313" key="6">
    <source>
        <dbReference type="EMBL" id="PIU28903.1"/>
    </source>
</evidence>
<evidence type="ECO:0000256" key="5">
    <source>
        <dbReference type="SAM" id="MobiDB-lite"/>
    </source>
</evidence>
<accession>A0A2M6YFG2</accession>
<reference evidence="7" key="1">
    <citation type="submission" date="2017-09" db="EMBL/GenBank/DDBJ databases">
        <title>Depth-based differentiation of microbial function through sediment-hosted aquifers and enrichment of novel symbionts in the deep terrestrial subsurface.</title>
        <authorList>
            <person name="Probst A.J."/>
            <person name="Ladd B."/>
            <person name="Jarett J.K."/>
            <person name="Geller-Mcgrath D.E."/>
            <person name="Sieber C.M.K."/>
            <person name="Emerson J.B."/>
            <person name="Anantharaman K."/>
            <person name="Thomas B.C."/>
            <person name="Malmstrom R."/>
            <person name="Stieglmeier M."/>
            <person name="Klingl A."/>
            <person name="Woyke T."/>
            <person name="Ryan C.M."/>
            <person name="Banfield J.F."/>
        </authorList>
    </citation>
    <scope>NUCLEOTIDE SEQUENCE [LARGE SCALE GENOMIC DNA]</scope>
</reference>
<dbReference type="Proteomes" id="UP000231669">
    <property type="component" value="Unassembled WGS sequence"/>
</dbReference>
<feature type="non-terminal residue" evidence="6">
    <location>
        <position position="1"/>
    </location>
</feature>
<keyword evidence="2 6" id="KW-0689">Ribosomal protein</keyword>
<dbReference type="NCBIfam" id="TIGR03625">
    <property type="entry name" value="L3_bact"/>
    <property type="match status" value="1"/>
</dbReference>
<dbReference type="Gene3D" id="2.40.30.10">
    <property type="entry name" value="Translation factors"/>
    <property type="match status" value="1"/>
</dbReference>
<dbReference type="Pfam" id="PF00297">
    <property type="entry name" value="Ribosomal_L3"/>
    <property type="match status" value="1"/>
</dbReference>
<organism evidence="6 7">
    <name type="scientific">Candidatus Woesebacteria bacterium CG07_land_8_20_14_0_80_44_9</name>
    <dbReference type="NCBI Taxonomy" id="1975058"/>
    <lineage>
        <taxon>Bacteria</taxon>
        <taxon>Candidatus Woeseibacteriota</taxon>
    </lineage>
</organism>
<evidence type="ECO:0000256" key="4">
    <source>
        <dbReference type="NCBIfam" id="TIGR03625"/>
    </source>
</evidence>
<evidence type="ECO:0000256" key="3">
    <source>
        <dbReference type="ARBA" id="ARBA00023274"/>
    </source>
</evidence>
<dbReference type="AlphaFoldDB" id="A0A2M6YFG2"/>
<proteinExistence type="inferred from homology"/>
<comment type="caution">
    <text evidence="6">The sequence shown here is derived from an EMBL/GenBank/DDBJ whole genome shotgun (WGS) entry which is preliminary data.</text>
</comment>
<evidence type="ECO:0000256" key="1">
    <source>
        <dbReference type="ARBA" id="ARBA00006540"/>
    </source>
</evidence>
<dbReference type="InterPro" id="IPR000597">
    <property type="entry name" value="Ribosomal_uL3"/>
</dbReference>
<keyword evidence="3" id="KW-0687">Ribonucleoprotein</keyword>
<dbReference type="GO" id="GO:0022625">
    <property type="term" value="C:cytosolic large ribosomal subunit"/>
    <property type="evidence" value="ECO:0007669"/>
    <property type="project" value="TreeGrafter"/>
</dbReference>
<sequence>FIEGFRVAVTKISTNESPEGLSAGDIVAISGTSKGKGFAGVVRRWHFAGGPKTHGQSDRQRAPGSIGATTTPGRVLKGKHMAGRMGGKTVTVKNLHVVSIDPEKKELVVSGPVPGNPGDILKIRKISAGSLKEPEHKVVTQIVEAEKPAEEEAKV</sequence>
<evidence type="ECO:0000313" key="7">
    <source>
        <dbReference type="Proteomes" id="UP000231669"/>
    </source>
</evidence>
<dbReference type="SUPFAM" id="SSF50447">
    <property type="entry name" value="Translation proteins"/>
    <property type="match status" value="1"/>
</dbReference>
<name>A0A2M6YFG2_9BACT</name>
<dbReference type="GO" id="GO:0003735">
    <property type="term" value="F:structural constituent of ribosome"/>
    <property type="evidence" value="ECO:0007669"/>
    <property type="project" value="UniProtKB-UniRule"/>
</dbReference>
<comment type="similarity">
    <text evidence="1">Belongs to the universal ribosomal protein uL3 family.</text>
</comment>
<dbReference type="GO" id="GO:0006412">
    <property type="term" value="P:translation"/>
    <property type="evidence" value="ECO:0007669"/>
    <property type="project" value="UniProtKB-UniRule"/>
</dbReference>
<dbReference type="GO" id="GO:0019843">
    <property type="term" value="F:rRNA binding"/>
    <property type="evidence" value="ECO:0007669"/>
    <property type="project" value="UniProtKB-KW"/>
</dbReference>
<evidence type="ECO:0000256" key="2">
    <source>
        <dbReference type="ARBA" id="ARBA00022980"/>
    </source>
</evidence>
<protein>
    <recommendedName>
        <fullName evidence="4">50S ribosomal protein L3</fullName>
    </recommendedName>
</protein>
<gene>
    <name evidence="6" type="primary">rplC</name>
    <name evidence="6" type="ORF">COT08_00015</name>
</gene>
<dbReference type="FunFam" id="2.40.30.10:FF:000004">
    <property type="entry name" value="50S ribosomal protein L3"/>
    <property type="match status" value="1"/>
</dbReference>
<dbReference type="EMBL" id="PEXE01000001">
    <property type="protein sequence ID" value="PIU28903.1"/>
    <property type="molecule type" value="Genomic_DNA"/>
</dbReference>